<feature type="signal peptide" evidence="1">
    <location>
        <begin position="1"/>
        <end position="19"/>
    </location>
</feature>
<evidence type="ECO:0000313" key="2">
    <source>
        <dbReference type="EMBL" id="NJP93189.1"/>
    </source>
</evidence>
<organism evidence="2 3">
    <name type="scientific">Nonomuraea composti</name>
    <dbReference type="NCBI Taxonomy" id="2720023"/>
    <lineage>
        <taxon>Bacteria</taxon>
        <taxon>Bacillati</taxon>
        <taxon>Actinomycetota</taxon>
        <taxon>Actinomycetes</taxon>
        <taxon>Streptosporangiales</taxon>
        <taxon>Streptosporangiaceae</taxon>
        <taxon>Nonomuraea</taxon>
    </lineage>
</organism>
<comment type="caution">
    <text evidence="2">The sequence shown here is derived from an EMBL/GenBank/DDBJ whole genome shotgun (WGS) entry which is preliminary data.</text>
</comment>
<evidence type="ECO:0000313" key="3">
    <source>
        <dbReference type="Proteomes" id="UP000696294"/>
    </source>
</evidence>
<dbReference type="Proteomes" id="UP000696294">
    <property type="component" value="Unassembled WGS sequence"/>
</dbReference>
<dbReference type="InterPro" id="IPR043504">
    <property type="entry name" value="Peptidase_S1_PA_chymotrypsin"/>
</dbReference>
<evidence type="ECO:0000256" key="1">
    <source>
        <dbReference type="SAM" id="SignalP"/>
    </source>
</evidence>
<gene>
    <name evidence="2" type="ORF">HCN51_27715</name>
</gene>
<dbReference type="RefSeq" id="WP_168013108.1">
    <property type="nucleotide sequence ID" value="NZ_JAATEP010000021.1"/>
</dbReference>
<sequence>MTRWSWLPVVLALAGCSLAAPPTPVPGSSLKAGSEMAVPGPAQAPDGERSVVHVTALAPSCSKTFKGTGFVYAPQRVVTTAHLVAGAVPVSPLVTTADGKVYEGRVVAFDPDVDVAILYVPKLPAPPLRITAAPKPLLPILRLPLGEALLLGHRKGATRLETQSVVLEGRLEAQGSNLYKEGEVSRMVLEFSADMSEGLSGAPLIDEEGAVIGMVFAASMSDPERGYALVGEELLAITDGAADATEYVSTQRCKTAD</sequence>
<dbReference type="Pfam" id="PF13365">
    <property type="entry name" value="Trypsin_2"/>
    <property type="match status" value="1"/>
</dbReference>
<keyword evidence="1" id="KW-0732">Signal</keyword>
<reference evidence="2 3" key="1">
    <citation type="submission" date="2020-03" db="EMBL/GenBank/DDBJ databases">
        <title>WGS of actinomycetes isolated from Thailand.</title>
        <authorList>
            <person name="Thawai C."/>
        </authorList>
    </citation>
    <scope>NUCLEOTIDE SEQUENCE [LARGE SCALE GENOMIC DNA]</scope>
    <source>
        <strain evidence="2 3">FMUSA5-5</strain>
    </source>
</reference>
<feature type="chain" id="PRO_5045302995" evidence="1">
    <location>
        <begin position="20"/>
        <end position="257"/>
    </location>
</feature>
<dbReference type="EMBL" id="JAATEP010000021">
    <property type="protein sequence ID" value="NJP93189.1"/>
    <property type="molecule type" value="Genomic_DNA"/>
</dbReference>
<dbReference type="PROSITE" id="PS51257">
    <property type="entry name" value="PROKAR_LIPOPROTEIN"/>
    <property type="match status" value="1"/>
</dbReference>
<dbReference type="PANTHER" id="PTHR43019:SF23">
    <property type="entry name" value="PROTEASE DO-LIKE 5, CHLOROPLASTIC"/>
    <property type="match status" value="1"/>
</dbReference>
<dbReference type="PANTHER" id="PTHR43019">
    <property type="entry name" value="SERINE ENDOPROTEASE DEGS"/>
    <property type="match status" value="1"/>
</dbReference>
<dbReference type="SUPFAM" id="SSF50494">
    <property type="entry name" value="Trypsin-like serine proteases"/>
    <property type="match status" value="1"/>
</dbReference>
<dbReference type="InterPro" id="IPR001940">
    <property type="entry name" value="Peptidase_S1C"/>
</dbReference>
<name>A0ABX1B5U1_9ACTN</name>
<keyword evidence="3" id="KW-1185">Reference proteome</keyword>
<accession>A0ABX1B5U1</accession>
<proteinExistence type="predicted"/>
<dbReference type="InterPro" id="IPR009003">
    <property type="entry name" value="Peptidase_S1_PA"/>
</dbReference>
<dbReference type="PRINTS" id="PR00834">
    <property type="entry name" value="PROTEASES2C"/>
</dbReference>
<protein>
    <submittedName>
        <fullName evidence="2">Trypsin-like peptidase domain-containing protein</fullName>
    </submittedName>
</protein>
<dbReference type="Gene3D" id="2.40.10.10">
    <property type="entry name" value="Trypsin-like serine proteases"/>
    <property type="match status" value="2"/>
</dbReference>